<dbReference type="HOGENOM" id="CLU_144932_1_0_1"/>
<keyword evidence="2" id="KW-0964">Secreted</keyword>
<comment type="subcellular location">
    <subcellularLocation>
        <location evidence="1">Secreted</location>
    </subcellularLocation>
</comment>
<dbReference type="GeneID" id="19278827"/>
<dbReference type="eggNOG" id="ENOG502SP40">
    <property type="taxonomic scope" value="Eukaryota"/>
</dbReference>
<organism evidence="8 9">
    <name type="scientific">Pestalotiopsis fici (strain W106-1 / CGMCC3.15140)</name>
    <dbReference type="NCBI Taxonomy" id="1229662"/>
    <lineage>
        <taxon>Eukaryota</taxon>
        <taxon>Fungi</taxon>
        <taxon>Dikarya</taxon>
        <taxon>Ascomycota</taxon>
        <taxon>Pezizomycotina</taxon>
        <taxon>Sordariomycetes</taxon>
        <taxon>Xylariomycetidae</taxon>
        <taxon>Amphisphaeriales</taxon>
        <taxon>Sporocadaceae</taxon>
        <taxon>Pestalotiopsis</taxon>
    </lineage>
</organism>
<dbReference type="Pfam" id="PF16541">
    <property type="entry name" value="AltA1"/>
    <property type="match status" value="1"/>
</dbReference>
<dbReference type="OMA" id="GPADEIC"/>
<dbReference type="EMBL" id="KI912120">
    <property type="protein sequence ID" value="ETS73948.1"/>
    <property type="molecule type" value="Genomic_DNA"/>
</dbReference>
<comment type="caution">
    <text evidence="5">Lacks conserved residue(s) required for the propagation of feature annotation.</text>
</comment>
<evidence type="ECO:0000256" key="5">
    <source>
        <dbReference type="PROSITE-ProRule" id="PRU01243"/>
    </source>
</evidence>
<sequence>MRFSSAISLALGTVATASPVRRDYTEDISITDFYVHKAIANGTTNATVDGVSFLLTGENATDLACSAQTGIPSAVFSCGDSPYSFALWEESESTGEFTLRLYHALGVAVGYYGAGVVPTYCHAGGGPTLTCGQVVTPVNITIDSLPDSA</sequence>
<dbReference type="InParanoid" id="W3WJ94"/>
<protein>
    <recommendedName>
        <fullName evidence="7">AA1-like domain-containing protein</fullName>
    </recommendedName>
</protein>
<reference evidence="9" key="1">
    <citation type="journal article" date="2015" name="BMC Genomics">
        <title>Genomic and transcriptomic analysis of the endophytic fungus Pestalotiopsis fici reveals its lifestyle and high potential for synthesis of natural products.</title>
        <authorList>
            <person name="Wang X."/>
            <person name="Zhang X."/>
            <person name="Liu L."/>
            <person name="Xiang M."/>
            <person name="Wang W."/>
            <person name="Sun X."/>
            <person name="Che Y."/>
            <person name="Guo L."/>
            <person name="Liu G."/>
            <person name="Guo L."/>
            <person name="Wang C."/>
            <person name="Yin W.B."/>
            <person name="Stadler M."/>
            <person name="Zhang X."/>
            <person name="Liu X."/>
        </authorList>
    </citation>
    <scope>NUCLEOTIDE SEQUENCE [LARGE SCALE GENOMIC DNA]</scope>
    <source>
        <strain evidence="9">W106-1 / CGMCC3.15140</strain>
    </source>
</reference>
<dbReference type="KEGG" id="pfy:PFICI_13814"/>
<evidence type="ECO:0000256" key="3">
    <source>
        <dbReference type="ARBA" id="ARBA00022729"/>
    </source>
</evidence>
<keyword evidence="3 6" id="KW-0732">Signal</keyword>
<evidence type="ECO:0000259" key="7">
    <source>
        <dbReference type="PROSITE" id="PS51895"/>
    </source>
</evidence>
<evidence type="ECO:0000313" key="8">
    <source>
        <dbReference type="EMBL" id="ETS73948.1"/>
    </source>
</evidence>
<dbReference type="PROSITE" id="PS51895">
    <property type="entry name" value="AA1"/>
    <property type="match status" value="1"/>
</dbReference>
<proteinExistence type="predicted"/>
<keyword evidence="4" id="KW-1015">Disulfide bond</keyword>
<dbReference type="Proteomes" id="UP000030651">
    <property type="component" value="Unassembled WGS sequence"/>
</dbReference>
<evidence type="ECO:0000256" key="4">
    <source>
        <dbReference type="ARBA" id="ARBA00023157"/>
    </source>
</evidence>
<dbReference type="AlphaFoldDB" id="W3WJ94"/>
<feature type="domain" description="AA1-like" evidence="7">
    <location>
        <begin position="23"/>
        <end position="144"/>
    </location>
</feature>
<evidence type="ECO:0000256" key="2">
    <source>
        <dbReference type="ARBA" id="ARBA00022525"/>
    </source>
</evidence>
<dbReference type="InterPro" id="IPR032382">
    <property type="entry name" value="AltA1"/>
</dbReference>
<evidence type="ECO:0000256" key="1">
    <source>
        <dbReference type="ARBA" id="ARBA00004613"/>
    </source>
</evidence>
<dbReference type="OrthoDB" id="3928926at2759"/>
<keyword evidence="9" id="KW-1185">Reference proteome</keyword>
<evidence type="ECO:0000256" key="6">
    <source>
        <dbReference type="SAM" id="SignalP"/>
    </source>
</evidence>
<name>W3WJ94_PESFW</name>
<dbReference type="GO" id="GO:0005576">
    <property type="term" value="C:extracellular region"/>
    <property type="evidence" value="ECO:0007669"/>
    <property type="project" value="UniProtKB-SubCell"/>
</dbReference>
<feature type="signal peptide" evidence="6">
    <location>
        <begin position="1"/>
        <end position="17"/>
    </location>
</feature>
<gene>
    <name evidence="8" type="ORF">PFICI_13814</name>
</gene>
<accession>W3WJ94</accession>
<dbReference type="RefSeq" id="XP_007840586.1">
    <property type="nucleotide sequence ID" value="XM_007842395.1"/>
</dbReference>
<evidence type="ECO:0000313" key="9">
    <source>
        <dbReference type="Proteomes" id="UP000030651"/>
    </source>
</evidence>
<feature type="chain" id="PRO_5004835032" description="AA1-like domain-containing protein" evidence="6">
    <location>
        <begin position="18"/>
        <end position="149"/>
    </location>
</feature>
<dbReference type="Gene3D" id="2.40.350.20">
    <property type="match status" value="1"/>
</dbReference>